<sequence length="375" mass="38711">MASARQLVRTERLLDRVVAGLLAIGALGGLFAAYHFLGEIALLHRALRAGDDTVENIDPGTALPTVYVLGGYAVGFALLFAAVAILILRASSLGAPLLRAAVPALLPATLLAFLAAYIRYQEYVDAMPPETRDAAYRGHIFGQIIGGGIGAVAVVATLLVLIGAAVVRWFRPAPDHWEGPPGPVAAGPLGPPASALNAGKILALTGTAIALVVPVAWVRPVGDEGHLPSEWSLLALLTGFLAVAALVAAGLTALARPARLTFRYAGLGALVVVGSVDWVVTLWESFYADVAFGTERVAGVAVPWTAAIACGLVSSALLTAAAVALTMPPLPAEPDEAPTDGPRAGRLSESAEARAARRVGESSPEPRWQAFPEDD</sequence>
<gene>
    <name evidence="3" type="ORF">FL583_27450</name>
</gene>
<dbReference type="OrthoDB" id="5194102at2"/>
<protein>
    <submittedName>
        <fullName evidence="3">Uncharacterized protein</fullName>
    </submittedName>
</protein>
<organism evidence="3 4">
    <name type="scientific">Cryptosporangium phraense</name>
    <dbReference type="NCBI Taxonomy" id="2593070"/>
    <lineage>
        <taxon>Bacteria</taxon>
        <taxon>Bacillati</taxon>
        <taxon>Actinomycetota</taxon>
        <taxon>Actinomycetes</taxon>
        <taxon>Cryptosporangiales</taxon>
        <taxon>Cryptosporangiaceae</taxon>
        <taxon>Cryptosporangium</taxon>
    </lineage>
</organism>
<accession>A0A545AKD9</accession>
<dbReference type="Proteomes" id="UP000317982">
    <property type="component" value="Unassembled WGS sequence"/>
</dbReference>
<proteinExistence type="predicted"/>
<feature type="transmembrane region" description="Helical" evidence="2">
    <location>
        <begin position="140"/>
        <end position="167"/>
    </location>
</feature>
<comment type="caution">
    <text evidence="3">The sequence shown here is derived from an EMBL/GenBank/DDBJ whole genome shotgun (WGS) entry which is preliminary data.</text>
</comment>
<dbReference type="RefSeq" id="WP_142707737.1">
    <property type="nucleotide sequence ID" value="NZ_VIRS01000022.1"/>
</dbReference>
<dbReference type="EMBL" id="VIRS01000022">
    <property type="protein sequence ID" value="TQS41778.1"/>
    <property type="molecule type" value="Genomic_DNA"/>
</dbReference>
<keyword evidence="2" id="KW-1133">Transmembrane helix</keyword>
<feature type="transmembrane region" description="Helical" evidence="2">
    <location>
        <begin position="301"/>
        <end position="325"/>
    </location>
</feature>
<name>A0A545AKD9_9ACTN</name>
<keyword evidence="2" id="KW-0472">Membrane</keyword>
<evidence type="ECO:0000313" key="4">
    <source>
        <dbReference type="Proteomes" id="UP000317982"/>
    </source>
</evidence>
<evidence type="ECO:0000256" key="2">
    <source>
        <dbReference type="SAM" id="Phobius"/>
    </source>
</evidence>
<feature type="transmembrane region" description="Helical" evidence="2">
    <location>
        <begin position="262"/>
        <end position="281"/>
    </location>
</feature>
<evidence type="ECO:0000256" key="1">
    <source>
        <dbReference type="SAM" id="MobiDB-lite"/>
    </source>
</evidence>
<feature type="transmembrane region" description="Helical" evidence="2">
    <location>
        <begin position="201"/>
        <end position="219"/>
    </location>
</feature>
<feature type="region of interest" description="Disordered" evidence="1">
    <location>
        <begin position="330"/>
        <end position="375"/>
    </location>
</feature>
<dbReference type="AlphaFoldDB" id="A0A545AKD9"/>
<feature type="compositionally biased region" description="Basic and acidic residues" evidence="1">
    <location>
        <begin position="349"/>
        <end position="360"/>
    </location>
</feature>
<dbReference type="InParanoid" id="A0A545AKD9"/>
<feature type="transmembrane region" description="Helical" evidence="2">
    <location>
        <begin position="100"/>
        <end position="120"/>
    </location>
</feature>
<reference evidence="3 4" key="1">
    <citation type="submission" date="2019-07" db="EMBL/GenBank/DDBJ databases">
        <title>Cryptosporangium phraense sp. nov., isolated from plant litter.</title>
        <authorList>
            <person name="Suriyachadkun C."/>
        </authorList>
    </citation>
    <scope>NUCLEOTIDE SEQUENCE [LARGE SCALE GENOMIC DNA]</scope>
    <source>
        <strain evidence="3 4">A-T 5661</strain>
    </source>
</reference>
<keyword evidence="2" id="KW-0812">Transmembrane</keyword>
<evidence type="ECO:0000313" key="3">
    <source>
        <dbReference type="EMBL" id="TQS41778.1"/>
    </source>
</evidence>
<feature type="transmembrane region" description="Helical" evidence="2">
    <location>
        <begin position="17"/>
        <end position="37"/>
    </location>
</feature>
<keyword evidence="4" id="KW-1185">Reference proteome</keyword>
<feature type="transmembrane region" description="Helical" evidence="2">
    <location>
        <begin position="66"/>
        <end position="88"/>
    </location>
</feature>
<feature type="transmembrane region" description="Helical" evidence="2">
    <location>
        <begin position="231"/>
        <end position="255"/>
    </location>
</feature>